<reference evidence="7" key="1">
    <citation type="submission" date="2019-10" db="EMBL/GenBank/DDBJ databases">
        <title>Metagenomic sequencing of thiosulfate-disproportionating enrichment culture.</title>
        <authorList>
            <person name="Umezawa K."/>
            <person name="Kojima H."/>
            <person name="Fukui M."/>
        </authorList>
    </citation>
    <scope>NUCLEOTIDE SEQUENCE</scope>
    <source>
        <strain evidence="7">45J</strain>
    </source>
</reference>
<evidence type="ECO:0000256" key="4">
    <source>
        <dbReference type="ARBA" id="ARBA00023134"/>
    </source>
</evidence>
<dbReference type="NCBIfam" id="TIGR00231">
    <property type="entry name" value="small_GTP"/>
    <property type="match status" value="1"/>
</dbReference>
<dbReference type="PANTHER" id="PTHR42698">
    <property type="entry name" value="GTPASE ERA"/>
    <property type="match status" value="1"/>
</dbReference>
<dbReference type="InterPro" id="IPR004044">
    <property type="entry name" value="KH_dom_type_2"/>
</dbReference>
<dbReference type="EMBL" id="BLAB01000001">
    <property type="protein sequence ID" value="GER94176.1"/>
    <property type="molecule type" value="Genomic_DNA"/>
</dbReference>
<dbReference type="HAMAP" id="MF_00367">
    <property type="entry name" value="GTPase_Era"/>
    <property type="match status" value="1"/>
</dbReference>
<feature type="domain" description="KH type-2" evidence="5">
    <location>
        <begin position="195"/>
        <end position="280"/>
    </location>
</feature>
<dbReference type="CDD" id="cd04163">
    <property type="entry name" value="Era"/>
    <property type="match status" value="1"/>
</dbReference>
<evidence type="ECO:0000256" key="3">
    <source>
        <dbReference type="ARBA" id="ARBA00022884"/>
    </source>
</evidence>
<dbReference type="InterPro" id="IPR005225">
    <property type="entry name" value="Small_GTP-bd"/>
</dbReference>
<dbReference type="FunFam" id="3.40.50.300:FF:000094">
    <property type="entry name" value="GTPase Era"/>
    <property type="match status" value="1"/>
</dbReference>
<dbReference type="GO" id="GO:0005525">
    <property type="term" value="F:GTP binding"/>
    <property type="evidence" value="ECO:0007669"/>
    <property type="project" value="UniProtKB-KW"/>
</dbReference>
<dbReference type="GO" id="GO:0043024">
    <property type="term" value="F:ribosomal small subunit binding"/>
    <property type="evidence" value="ECO:0007669"/>
    <property type="project" value="TreeGrafter"/>
</dbReference>
<dbReference type="SUPFAM" id="SSF54814">
    <property type="entry name" value="Prokaryotic type KH domain (KH-domain type II)"/>
    <property type="match status" value="1"/>
</dbReference>
<dbReference type="InterPro" id="IPR030388">
    <property type="entry name" value="G_ERA_dom"/>
</dbReference>
<dbReference type="Pfam" id="PF01926">
    <property type="entry name" value="MMR_HSR1"/>
    <property type="match status" value="1"/>
</dbReference>
<sequence>MDNKFKSGYVSLTGRPNVGKSTLLNNILGEKVAIVSPKPQTTRNRIVGVKTLPDAQIVFIDTPGIHKPKHKLGEIMVKEARGSVSEVDIILFMVEPEEPGRGDKFIIDILKDIKKPVFLLINKIDTVSKPHVLPIIDAYSRLYPFKEIIPVSALTGDGIDILIKNIINYLPEGPKYYPDDILTDQLENFMVSEIIREKIISETEDEIPYSVAVDITQWDERVDGTIYIHANIYVEREGQKGIIIGKGGARLKTIGMNARMEIEKLLGTKVFLELWVKIKKDWRYSDRILKEMGYR</sequence>
<dbReference type="AlphaFoldDB" id="A0A5J4L9F4"/>
<dbReference type="FunFam" id="3.30.300.20:FF:000003">
    <property type="entry name" value="GTPase Era"/>
    <property type="match status" value="1"/>
</dbReference>
<feature type="domain" description="Era-type G" evidence="6">
    <location>
        <begin position="6"/>
        <end position="172"/>
    </location>
</feature>
<dbReference type="InterPro" id="IPR005662">
    <property type="entry name" value="GTPase_Era-like"/>
</dbReference>
<dbReference type="Pfam" id="PF07650">
    <property type="entry name" value="KH_2"/>
    <property type="match status" value="1"/>
</dbReference>
<dbReference type="Gene3D" id="3.30.300.20">
    <property type="match status" value="1"/>
</dbReference>
<keyword evidence="4" id="KW-0342">GTP-binding</keyword>
<accession>A0A5J4L9F4</accession>
<evidence type="ECO:0000256" key="2">
    <source>
        <dbReference type="ARBA" id="ARBA00022741"/>
    </source>
</evidence>
<dbReference type="GO" id="GO:0000028">
    <property type="term" value="P:ribosomal small subunit assembly"/>
    <property type="evidence" value="ECO:0007669"/>
    <property type="project" value="TreeGrafter"/>
</dbReference>
<evidence type="ECO:0000259" key="5">
    <source>
        <dbReference type="PROSITE" id="PS50823"/>
    </source>
</evidence>
<dbReference type="InterPro" id="IPR027417">
    <property type="entry name" value="P-loop_NTPase"/>
</dbReference>
<dbReference type="InterPro" id="IPR006073">
    <property type="entry name" value="GTP-bd"/>
</dbReference>
<organism evidence="7">
    <name type="scientific">hot springs metagenome</name>
    <dbReference type="NCBI Taxonomy" id="433727"/>
    <lineage>
        <taxon>unclassified sequences</taxon>
        <taxon>metagenomes</taxon>
        <taxon>ecological metagenomes</taxon>
    </lineage>
</organism>
<dbReference type="SUPFAM" id="SSF52540">
    <property type="entry name" value="P-loop containing nucleoside triphosphate hydrolases"/>
    <property type="match status" value="1"/>
</dbReference>
<dbReference type="PROSITE" id="PS50823">
    <property type="entry name" value="KH_TYPE_2"/>
    <property type="match status" value="1"/>
</dbReference>
<dbReference type="PROSITE" id="PS51713">
    <property type="entry name" value="G_ERA"/>
    <property type="match status" value="1"/>
</dbReference>
<comment type="caution">
    <text evidence="7">The sequence shown here is derived from an EMBL/GenBank/DDBJ whole genome shotgun (WGS) entry which is preliminary data.</text>
</comment>
<dbReference type="InterPro" id="IPR009019">
    <property type="entry name" value="KH_sf_prok-type"/>
</dbReference>
<dbReference type="GO" id="GO:0019843">
    <property type="term" value="F:rRNA binding"/>
    <property type="evidence" value="ECO:0007669"/>
    <property type="project" value="TreeGrafter"/>
</dbReference>
<dbReference type="CDD" id="cd22534">
    <property type="entry name" value="KH-II_Era"/>
    <property type="match status" value="1"/>
</dbReference>
<dbReference type="PANTHER" id="PTHR42698:SF1">
    <property type="entry name" value="GTPASE ERA, MITOCHONDRIAL"/>
    <property type="match status" value="1"/>
</dbReference>
<evidence type="ECO:0000259" key="6">
    <source>
        <dbReference type="PROSITE" id="PS51713"/>
    </source>
</evidence>
<dbReference type="GO" id="GO:0005829">
    <property type="term" value="C:cytosol"/>
    <property type="evidence" value="ECO:0007669"/>
    <property type="project" value="TreeGrafter"/>
</dbReference>
<evidence type="ECO:0000313" key="7">
    <source>
        <dbReference type="EMBL" id="GER94176.1"/>
    </source>
</evidence>
<dbReference type="NCBIfam" id="TIGR00436">
    <property type="entry name" value="era"/>
    <property type="match status" value="1"/>
</dbReference>
<gene>
    <name evidence="7" type="ORF">A45J_1935</name>
</gene>
<proteinExistence type="inferred from homology"/>
<dbReference type="Gene3D" id="3.40.50.300">
    <property type="entry name" value="P-loop containing nucleotide triphosphate hydrolases"/>
    <property type="match status" value="1"/>
</dbReference>
<comment type="similarity">
    <text evidence="1">Belongs to the TRAFAC class TrmE-Era-EngA-EngB-Septin-like GTPase superfamily. Era GTPase family.</text>
</comment>
<keyword evidence="2" id="KW-0547">Nucleotide-binding</keyword>
<protein>
    <submittedName>
        <fullName evidence="7">GTPase Era</fullName>
    </submittedName>
</protein>
<dbReference type="NCBIfam" id="NF000908">
    <property type="entry name" value="PRK00089.1"/>
    <property type="match status" value="1"/>
</dbReference>
<evidence type="ECO:0000256" key="1">
    <source>
        <dbReference type="ARBA" id="ARBA00007921"/>
    </source>
</evidence>
<dbReference type="InterPro" id="IPR015946">
    <property type="entry name" value="KH_dom-like_a/b"/>
</dbReference>
<name>A0A5J4L9F4_9ZZZZ</name>
<keyword evidence="3" id="KW-0694">RNA-binding</keyword>